<evidence type="ECO:0000256" key="1">
    <source>
        <dbReference type="SAM" id="Phobius"/>
    </source>
</evidence>
<dbReference type="Pfam" id="PF00551">
    <property type="entry name" value="Formyl_trans_N"/>
    <property type="match status" value="1"/>
</dbReference>
<gene>
    <name evidence="3" type="ORF">NDI56_20445</name>
</gene>
<comment type="caution">
    <text evidence="3">The sequence shown here is derived from an EMBL/GenBank/DDBJ whole genome shotgun (WGS) entry which is preliminary data.</text>
</comment>
<dbReference type="Gene3D" id="3.40.50.170">
    <property type="entry name" value="Formyl transferase, N-terminal domain"/>
    <property type="match status" value="1"/>
</dbReference>
<feature type="transmembrane region" description="Helical" evidence="1">
    <location>
        <begin position="288"/>
        <end position="307"/>
    </location>
</feature>
<evidence type="ECO:0000313" key="4">
    <source>
        <dbReference type="Proteomes" id="UP001259659"/>
    </source>
</evidence>
<evidence type="ECO:0000259" key="2">
    <source>
        <dbReference type="Pfam" id="PF00551"/>
    </source>
</evidence>
<feature type="domain" description="Formyl transferase N-terminal" evidence="2">
    <location>
        <begin position="130"/>
        <end position="231"/>
    </location>
</feature>
<dbReference type="RefSeq" id="WP_310921659.1">
    <property type="nucleotide sequence ID" value="NZ_JAMQON010000008.1"/>
</dbReference>
<dbReference type="Proteomes" id="UP001259659">
    <property type="component" value="Unassembled WGS sequence"/>
</dbReference>
<name>A0ABU2FHN9_9EURY</name>
<protein>
    <recommendedName>
        <fullName evidence="2">Formyl transferase N-terminal domain-containing protein</fullName>
    </recommendedName>
</protein>
<sequence length="342" mass="38186">MSNNSTTEIRVAVLVGSEHIERWRWNALAALATEPDIRITHVVVNEGSSSSSGKSGVATFVRDAFRRFREYPLWSLVGVGRILSSVPVYSQPLHIDAIPEISSAERLSCSPITVDELWNELPEETIDRLEGVDVIVRFGFGMLKGRVLTTPTYGVLSYHPGDIRVYRGQPGGFWEFLNSESQMGVTVQRLNETLDGGEIAALESIDTSDLNTWQEIKVRAYTTAERMLVPAVRTVTSGDVKQPDQIGELYRIPKGWDVIRYLAKNTQGRVRNFTDTVRRSTGKWIQPGTVALLILIGLLNAGLHPLFSHHYIIPIHLEQILGLVLLVGGFMYLLGMDRHHTV</sequence>
<accession>A0ABU2FHN9</accession>
<keyword evidence="1" id="KW-0812">Transmembrane</keyword>
<reference evidence="3 4" key="1">
    <citation type="submission" date="2022-06" db="EMBL/GenBank/DDBJ databases">
        <title>Haloarcula sp. a new haloarchaeum isolate from saline soil.</title>
        <authorList>
            <person name="Strakova D."/>
            <person name="Galisteo C."/>
            <person name="Sanchez-Porro C."/>
            <person name="Ventosa A."/>
        </authorList>
    </citation>
    <scope>NUCLEOTIDE SEQUENCE [LARGE SCALE GENOMIC DNA]</scope>
    <source>
        <strain evidence="3 4">S1CR25-12</strain>
    </source>
</reference>
<dbReference type="SUPFAM" id="SSF53328">
    <property type="entry name" value="Formyltransferase"/>
    <property type="match status" value="1"/>
</dbReference>
<proteinExistence type="predicted"/>
<keyword evidence="4" id="KW-1185">Reference proteome</keyword>
<dbReference type="InterPro" id="IPR036477">
    <property type="entry name" value="Formyl_transf_N_sf"/>
</dbReference>
<organism evidence="3 4">
    <name type="scientific">Haloarcula saliterrae</name>
    <dbReference type="NCBI Taxonomy" id="2950534"/>
    <lineage>
        <taxon>Archaea</taxon>
        <taxon>Methanobacteriati</taxon>
        <taxon>Methanobacteriota</taxon>
        <taxon>Stenosarchaea group</taxon>
        <taxon>Halobacteria</taxon>
        <taxon>Halobacteriales</taxon>
        <taxon>Haloarculaceae</taxon>
        <taxon>Haloarcula</taxon>
    </lineage>
</organism>
<dbReference type="InterPro" id="IPR002376">
    <property type="entry name" value="Formyl_transf_N"/>
</dbReference>
<keyword evidence="1" id="KW-0472">Membrane</keyword>
<evidence type="ECO:0000313" key="3">
    <source>
        <dbReference type="EMBL" id="MDS0261778.1"/>
    </source>
</evidence>
<dbReference type="EMBL" id="JAMQON010000008">
    <property type="protein sequence ID" value="MDS0261778.1"/>
    <property type="molecule type" value="Genomic_DNA"/>
</dbReference>
<feature type="transmembrane region" description="Helical" evidence="1">
    <location>
        <begin position="313"/>
        <end position="334"/>
    </location>
</feature>
<keyword evidence="1" id="KW-1133">Transmembrane helix</keyword>